<sequence>MLTLPLQVVDNFLLQYNVGQALLAIFILSALAALPLKSQRVYAMQFLGFGLLFLLTPQSMLEATHWKFLGIALLVLAPMVYITAKR</sequence>
<dbReference type="EMBL" id="FOCX01000001">
    <property type="protein sequence ID" value="SEN11443.1"/>
    <property type="molecule type" value="Genomic_DNA"/>
</dbReference>
<evidence type="ECO:0000313" key="3">
    <source>
        <dbReference type="EMBL" id="SEN11443.1"/>
    </source>
</evidence>
<keyword evidence="1" id="KW-0472">Membrane</keyword>
<proteinExistence type="predicted"/>
<feature type="domain" description="DUF8006" evidence="2">
    <location>
        <begin position="4"/>
        <end position="86"/>
    </location>
</feature>
<keyword evidence="4" id="KW-1185">Reference proteome</keyword>
<reference evidence="4" key="1">
    <citation type="submission" date="2016-10" db="EMBL/GenBank/DDBJ databases">
        <authorList>
            <person name="Varghese N."/>
            <person name="Submissions S."/>
        </authorList>
    </citation>
    <scope>NUCLEOTIDE SEQUENCE [LARGE SCALE GENOMIC DNA]</scope>
    <source>
        <strain evidence="4">IBRC-M 10043</strain>
    </source>
</reference>
<evidence type="ECO:0000313" key="4">
    <source>
        <dbReference type="Proteomes" id="UP000198775"/>
    </source>
</evidence>
<dbReference type="InterPro" id="IPR058319">
    <property type="entry name" value="DUF8006"/>
</dbReference>
<gene>
    <name evidence="3" type="ORF">SAMN05216388_1001399</name>
</gene>
<name>A0A1H8DW61_9EURY</name>
<organism evidence="3 4">
    <name type="scientific">Halorientalis persicus</name>
    <dbReference type="NCBI Taxonomy" id="1367881"/>
    <lineage>
        <taxon>Archaea</taxon>
        <taxon>Methanobacteriati</taxon>
        <taxon>Methanobacteriota</taxon>
        <taxon>Stenosarchaea group</taxon>
        <taxon>Halobacteria</taxon>
        <taxon>Halobacteriales</taxon>
        <taxon>Haloarculaceae</taxon>
        <taxon>Halorientalis</taxon>
    </lineage>
</organism>
<feature type="transmembrane region" description="Helical" evidence="1">
    <location>
        <begin position="66"/>
        <end position="84"/>
    </location>
</feature>
<protein>
    <recommendedName>
        <fullName evidence="2">DUF8006 domain-containing protein</fullName>
    </recommendedName>
</protein>
<accession>A0A1H8DW61</accession>
<evidence type="ECO:0000256" key="1">
    <source>
        <dbReference type="SAM" id="Phobius"/>
    </source>
</evidence>
<dbReference type="OrthoDB" id="213516at2157"/>
<dbReference type="Pfam" id="PF26028">
    <property type="entry name" value="DUF8006"/>
    <property type="match status" value="1"/>
</dbReference>
<evidence type="ECO:0000259" key="2">
    <source>
        <dbReference type="Pfam" id="PF26028"/>
    </source>
</evidence>
<dbReference type="AlphaFoldDB" id="A0A1H8DW61"/>
<keyword evidence="1" id="KW-0812">Transmembrane</keyword>
<keyword evidence="1" id="KW-1133">Transmembrane helix</keyword>
<dbReference type="RefSeq" id="WP_092657069.1">
    <property type="nucleotide sequence ID" value="NZ_FOCX01000001.1"/>
</dbReference>
<dbReference type="Proteomes" id="UP000198775">
    <property type="component" value="Unassembled WGS sequence"/>
</dbReference>
<feature type="transmembrane region" description="Helical" evidence="1">
    <location>
        <begin position="12"/>
        <end position="34"/>
    </location>
</feature>